<accession>A0A9X4XPU5</accession>
<dbReference type="Gene3D" id="3.40.190.150">
    <property type="entry name" value="Bordetella uptake gene, domain 1"/>
    <property type="match status" value="1"/>
</dbReference>
<comment type="caution">
    <text evidence="3">The sequence shown here is derived from an EMBL/GenBank/DDBJ whole genome shotgun (WGS) entry which is preliminary data.</text>
</comment>
<evidence type="ECO:0000313" key="4">
    <source>
        <dbReference type="Proteomes" id="UP000438991"/>
    </source>
</evidence>
<dbReference type="AlphaFoldDB" id="A0A9X4XPU5"/>
<evidence type="ECO:0000256" key="1">
    <source>
        <dbReference type="ARBA" id="ARBA00006987"/>
    </source>
</evidence>
<dbReference type="InterPro" id="IPR042100">
    <property type="entry name" value="Bug_dom1"/>
</dbReference>
<comment type="similarity">
    <text evidence="1">Belongs to the UPF0065 (bug) family.</text>
</comment>
<dbReference type="Pfam" id="PF03401">
    <property type="entry name" value="TctC"/>
    <property type="match status" value="1"/>
</dbReference>
<evidence type="ECO:0000256" key="2">
    <source>
        <dbReference type="SAM" id="SignalP"/>
    </source>
</evidence>
<name>A0A9X4XPU5_9BRAD</name>
<dbReference type="PANTHER" id="PTHR42928:SF3">
    <property type="entry name" value="UPF0065 PROTEIN YFLP"/>
    <property type="match status" value="1"/>
</dbReference>
<feature type="chain" id="PRO_5040993829" evidence="2">
    <location>
        <begin position="26"/>
        <end position="326"/>
    </location>
</feature>
<dbReference type="RefSeq" id="WP_155481445.1">
    <property type="nucleotide sequence ID" value="NZ_WNKV01000025.1"/>
</dbReference>
<keyword evidence="2" id="KW-0732">Signal</keyword>
<evidence type="ECO:0000313" key="3">
    <source>
        <dbReference type="EMBL" id="MTW19165.1"/>
    </source>
</evidence>
<gene>
    <name evidence="3" type="ORF">GJ689_23490</name>
</gene>
<dbReference type="CDD" id="cd07012">
    <property type="entry name" value="PBP2_Bug_TTT"/>
    <property type="match status" value="1"/>
</dbReference>
<dbReference type="InterPro" id="IPR005064">
    <property type="entry name" value="BUG"/>
</dbReference>
<dbReference type="Proteomes" id="UP000438991">
    <property type="component" value="Unassembled WGS sequence"/>
</dbReference>
<protein>
    <submittedName>
        <fullName evidence="3">Tripartite tricarboxylate transporter substrate binding protein</fullName>
    </submittedName>
</protein>
<dbReference type="SUPFAM" id="SSF53850">
    <property type="entry name" value="Periplasmic binding protein-like II"/>
    <property type="match status" value="1"/>
</dbReference>
<organism evidence="3 4">
    <name type="scientific">Rhodoplanes serenus</name>
    <dbReference type="NCBI Taxonomy" id="200615"/>
    <lineage>
        <taxon>Bacteria</taxon>
        <taxon>Pseudomonadati</taxon>
        <taxon>Pseudomonadota</taxon>
        <taxon>Alphaproteobacteria</taxon>
        <taxon>Hyphomicrobiales</taxon>
        <taxon>Nitrobacteraceae</taxon>
        <taxon>Rhodoplanes</taxon>
    </lineage>
</organism>
<dbReference type="Gene3D" id="3.40.190.10">
    <property type="entry name" value="Periplasmic binding protein-like II"/>
    <property type="match status" value="1"/>
</dbReference>
<dbReference type="EMBL" id="WNKV01000025">
    <property type="protein sequence ID" value="MTW19165.1"/>
    <property type="molecule type" value="Genomic_DNA"/>
</dbReference>
<dbReference type="PIRSF" id="PIRSF017082">
    <property type="entry name" value="YflP"/>
    <property type="match status" value="1"/>
</dbReference>
<sequence length="326" mass="34924">MHRHQILLSTAVAVLAWLAPAQSQAWEPKGQVECMAPSGPGSGLDTICRMTVSALQKTGLYREPIYVTNVPGGSGAVGIASVIAKRKGDPNLIVATANSLTFTMAMGRTPHTFNDVIPLAQTVAEIGGFFVRDDSKYKTLADMVAAMKVNPRGVSFAGGSAPGGLDHIKVAKFAKAIGVDPTKVPYVPFQGGAEAVSAVLGGHVQVAAIDTSEAAGQVEAGKMRGLAIMAQQRSSRLKDIPTTYEQGVDVSYLVWRGFYMAPGAPPEAVKWWSDTIRKMVETPEYAAALEKLGWESVNRFGDDFVQFLNDDLRQSRDLLRELGFVK</sequence>
<reference evidence="3 4" key="1">
    <citation type="submission" date="2019-11" db="EMBL/GenBank/DDBJ databases">
        <title>Whole-genome sequence of Rhodoplanes serenus DSM 18633, type strain.</title>
        <authorList>
            <person name="Kyndt J.A."/>
            <person name="Meyer T.E."/>
        </authorList>
    </citation>
    <scope>NUCLEOTIDE SEQUENCE [LARGE SCALE GENOMIC DNA]</scope>
    <source>
        <strain evidence="3 4">DSM 18633</strain>
    </source>
</reference>
<dbReference type="PANTHER" id="PTHR42928">
    <property type="entry name" value="TRICARBOXYLATE-BINDING PROTEIN"/>
    <property type="match status" value="1"/>
</dbReference>
<feature type="signal peptide" evidence="2">
    <location>
        <begin position="1"/>
        <end position="25"/>
    </location>
</feature>
<proteinExistence type="inferred from homology"/>